<dbReference type="Proteomes" id="UP001203607">
    <property type="component" value="Unassembled WGS sequence"/>
</dbReference>
<dbReference type="EMBL" id="JAMFMA010000003">
    <property type="protein sequence ID" value="MCL6274896.1"/>
    <property type="molecule type" value="Genomic_DNA"/>
</dbReference>
<dbReference type="Pfam" id="PF11751">
    <property type="entry name" value="PorP_SprF"/>
    <property type="match status" value="1"/>
</dbReference>
<dbReference type="NCBIfam" id="TIGR03519">
    <property type="entry name" value="T9SS_PorP_fam"/>
    <property type="match status" value="1"/>
</dbReference>
<name>A0ABT0PUL2_9FLAO</name>
<dbReference type="InterPro" id="IPR019861">
    <property type="entry name" value="PorP/SprF_Bacteroidetes"/>
</dbReference>
<proteinExistence type="predicted"/>
<dbReference type="RefSeq" id="WP_249658080.1">
    <property type="nucleotide sequence ID" value="NZ_JAMFMA010000003.1"/>
</dbReference>
<gene>
    <name evidence="2" type="ORF">M3P19_12820</name>
</gene>
<evidence type="ECO:0000313" key="2">
    <source>
        <dbReference type="EMBL" id="MCL6274896.1"/>
    </source>
</evidence>
<reference evidence="2 3" key="1">
    <citation type="submission" date="2022-05" db="EMBL/GenBank/DDBJ databases">
        <authorList>
            <person name="Park J.-S."/>
        </authorList>
    </citation>
    <scope>NUCLEOTIDE SEQUENCE [LARGE SCALE GENOMIC DNA]</scope>
    <source>
        <strain evidence="2 3">2012CJ35-5</strain>
    </source>
</reference>
<accession>A0ABT0PUL2</accession>
<organism evidence="2 3">
    <name type="scientific">Flagellimonas spongiicola</name>
    <dbReference type="NCBI Taxonomy" id="2942208"/>
    <lineage>
        <taxon>Bacteria</taxon>
        <taxon>Pseudomonadati</taxon>
        <taxon>Bacteroidota</taxon>
        <taxon>Flavobacteriia</taxon>
        <taxon>Flavobacteriales</taxon>
        <taxon>Flavobacteriaceae</taxon>
        <taxon>Flagellimonas</taxon>
    </lineage>
</organism>
<sequence>MLKTRSFVKYRLFVLTLVSFVGFSWAQKEPQYTQYMYNIGSFNPAYVGTVEHPDISGLYRAQWVDIPGAPTTMRFGANVPFSNERMGLGLNVVLDELGPSKQTYANMAYSYQINLSDDAKLSFGMSAGGSFLSLDYSQGSFVDPSDPAILGNDFSNFYPTVGAGLFLYEDDWYLGMSVPNFLTNALYNDEVATIVEDKLQYNFIGGYVFQLSDRTKFKPAFMLNSLGGAPVTVNLSANFQFLDVFTLGGAYRFDNAVSGLAGFQISNSLFIGYTYDYNTNGLGEFSGRSHEAVLKFYIGREGTARGPRNKNKNLKGKPKQIDSPRFF</sequence>
<evidence type="ECO:0000313" key="3">
    <source>
        <dbReference type="Proteomes" id="UP001203607"/>
    </source>
</evidence>
<protein>
    <submittedName>
        <fullName evidence="2">Type IX secretion system membrane protein PorP/SprF</fullName>
    </submittedName>
</protein>
<keyword evidence="3" id="KW-1185">Reference proteome</keyword>
<comment type="caution">
    <text evidence="2">The sequence shown here is derived from an EMBL/GenBank/DDBJ whole genome shotgun (WGS) entry which is preliminary data.</text>
</comment>
<evidence type="ECO:0000256" key="1">
    <source>
        <dbReference type="SAM" id="MobiDB-lite"/>
    </source>
</evidence>
<feature type="region of interest" description="Disordered" evidence="1">
    <location>
        <begin position="304"/>
        <end position="327"/>
    </location>
</feature>
<feature type="compositionally biased region" description="Basic residues" evidence="1">
    <location>
        <begin position="307"/>
        <end position="318"/>
    </location>
</feature>